<dbReference type="OrthoDB" id="6430581at2759"/>
<dbReference type="AlphaFoldDB" id="A0A8X6G269"/>
<name>A0A8X6G269_TRICU</name>
<dbReference type="EMBL" id="BMAO01004451">
    <property type="protein sequence ID" value="GFQ94702.1"/>
    <property type="molecule type" value="Genomic_DNA"/>
</dbReference>
<keyword evidence="2" id="KW-1185">Reference proteome</keyword>
<sequence>MSFSSSSCSSDSDSDYADRCSLLNLGDYTSSLDESTDPEETPEDDERVMLIFYETLLINLKRKFSILDIEVRFSIKQLMDNYRHVSYGRLPSDIDYNDMKYCLGYLHRYAPCHTYLVAEAVSAILRESCVLNELLSKQTLNVVFLGGGPGNDFVGFLIALHGKHEEIFDLDVTVVDKMSGWENVFNETVLQLRQEACGKAGYVFDDVNVSSTFITADLKEASGWSDEMETKLRNADLVFLVKALSHIPNADKCLVLQNIVTRIRRNTLLIYIDYPFLAGIFSSVELLLKTVYISRKERYTFGYKYNDYGYWNIVKCRAVTRVFQRSYEWIMYSTLNI</sequence>
<evidence type="ECO:0000313" key="2">
    <source>
        <dbReference type="Proteomes" id="UP000887116"/>
    </source>
</evidence>
<dbReference type="Proteomes" id="UP000887116">
    <property type="component" value="Unassembled WGS sequence"/>
</dbReference>
<gene>
    <name evidence="1" type="primary">AVEN_130179_1</name>
    <name evidence="1" type="ORF">TNCT_713921</name>
</gene>
<comment type="caution">
    <text evidence="1">The sequence shown here is derived from an EMBL/GenBank/DDBJ whole genome shotgun (WGS) entry which is preliminary data.</text>
</comment>
<reference evidence="1" key="1">
    <citation type="submission" date="2020-07" db="EMBL/GenBank/DDBJ databases">
        <title>Multicomponent nature underlies the extraordinary mechanical properties of spider dragline silk.</title>
        <authorList>
            <person name="Kono N."/>
            <person name="Nakamura H."/>
            <person name="Mori M."/>
            <person name="Yoshida Y."/>
            <person name="Ohtoshi R."/>
            <person name="Malay A.D."/>
            <person name="Moran D.A.P."/>
            <person name="Tomita M."/>
            <person name="Numata K."/>
            <person name="Arakawa K."/>
        </authorList>
    </citation>
    <scope>NUCLEOTIDE SEQUENCE</scope>
</reference>
<proteinExistence type="predicted"/>
<accession>A0A8X6G269</accession>
<protein>
    <submittedName>
        <fullName evidence="1">Uncharacterized protein</fullName>
    </submittedName>
</protein>
<evidence type="ECO:0000313" key="1">
    <source>
        <dbReference type="EMBL" id="GFQ94702.1"/>
    </source>
</evidence>
<organism evidence="1 2">
    <name type="scientific">Trichonephila clavata</name>
    <name type="common">Joro spider</name>
    <name type="synonym">Nephila clavata</name>
    <dbReference type="NCBI Taxonomy" id="2740835"/>
    <lineage>
        <taxon>Eukaryota</taxon>
        <taxon>Metazoa</taxon>
        <taxon>Ecdysozoa</taxon>
        <taxon>Arthropoda</taxon>
        <taxon>Chelicerata</taxon>
        <taxon>Arachnida</taxon>
        <taxon>Araneae</taxon>
        <taxon>Araneomorphae</taxon>
        <taxon>Entelegynae</taxon>
        <taxon>Araneoidea</taxon>
        <taxon>Nephilidae</taxon>
        <taxon>Trichonephila</taxon>
    </lineage>
</organism>